<gene>
    <name evidence="1" type="ORF">NG792_21310</name>
</gene>
<dbReference type="Gene3D" id="3.40.50.300">
    <property type="entry name" value="P-loop containing nucleotide triphosphate hydrolases"/>
    <property type="match status" value="1"/>
</dbReference>
<proteinExistence type="predicted"/>
<reference evidence="1 2" key="1">
    <citation type="journal article" date="2022" name="Front. Microbiol.">
        <title>High genomic differentiation and limited gene flow indicate recent cryptic speciation within the genus Laspinema (cyanobacteria).</title>
        <authorList>
            <person name="Stanojkovic A."/>
            <person name="Skoupy S."/>
            <person name="Skaloud P."/>
            <person name="Dvorak P."/>
        </authorList>
    </citation>
    <scope>NUCLEOTIDE SEQUENCE [LARGE SCALE GENOMIC DNA]</scope>
    <source>
        <strain evidence="1 2">D3b</strain>
    </source>
</reference>
<evidence type="ECO:0000313" key="2">
    <source>
        <dbReference type="Proteomes" id="UP001525961"/>
    </source>
</evidence>
<dbReference type="InterPro" id="IPR052934">
    <property type="entry name" value="Methyl-DNA_Rec/Restrict_Enz"/>
</dbReference>
<evidence type="ECO:0000313" key="1">
    <source>
        <dbReference type="EMBL" id="MCT7980265.1"/>
    </source>
</evidence>
<organism evidence="1 2">
    <name type="scientific">Laspinema olomoucense D3b</name>
    <dbReference type="NCBI Taxonomy" id="2953688"/>
    <lineage>
        <taxon>Bacteria</taxon>
        <taxon>Bacillati</taxon>
        <taxon>Cyanobacteriota</taxon>
        <taxon>Cyanophyceae</taxon>
        <taxon>Oscillatoriophycideae</taxon>
        <taxon>Oscillatoriales</taxon>
        <taxon>Laspinemataceae</taxon>
        <taxon>Laspinema</taxon>
        <taxon>Laspinema olomoucense</taxon>
    </lineage>
</organism>
<keyword evidence="1" id="KW-0255">Endonuclease</keyword>
<keyword evidence="1" id="KW-0540">Nuclease</keyword>
<keyword evidence="1" id="KW-0378">Hydrolase</keyword>
<sequence>MKSPIQKILFGSPGTGKSYRIKREIIPVYLGIDESINPENVIKTVFHPEYTYSDFMGKLVPLTTLDRRVEYKFYEGHFLKALAQAYKNILSTQDGEEVKNVALVIDEINRGNSSAIFGTVFQLLDRNEKGWSDYGINLSDLELRSIVSLIGFNHSGTEGDLPTYKYEGKGHAKTLEKHQDIFSKLCIAIKNDKIIGSCIRIPPNLSIIGTMNTSDNSIYFMDSAFKRRWNWEFVNWDKTHPPDADYGELDETQWETLIKNINEFIKKQHDSIRGIEDKQIGYYFIKPPVTAENIQNKLMFFLWDSVFNRDKQPLVRLLDVERNDLVTFGDFTKLHNKFITKINAGEWREWRTKP</sequence>
<dbReference type="PANTHER" id="PTHR37291:SF1">
    <property type="entry name" value="TYPE IV METHYL-DIRECTED RESTRICTION ENZYME ECOKMCRB SUBUNIT"/>
    <property type="match status" value="1"/>
</dbReference>
<comment type="caution">
    <text evidence="1">The sequence shown here is derived from an EMBL/GenBank/DDBJ whole genome shotgun (WGS) entry which is preliminary data.</text>
</comment>
<keyword evidence="2" id="KW-1185">Reference proteome</keyword>
<accession>A0ABT2NEW0</accession>
<dbReference type="PANTHER" id="PTHR37291">
    <property type="entry name" value="5-METHYLCYTOSINE-SPECIFIC RESTRICTION ENZYME B"/>
    <property type="match status" value="1"/>
</dbReference>
<dbReference type="RefSeq" id="WP_261236746.1">
    <property type="nucleotide sequence ID" value="NZ_JAMXFA010000035.1"/>
</dbReference>
<name>A0ABT2NEW0_9CYAN</name>
<dbReference type="Proteomes" id="UP001525961">
    <property type="component" value="Unassembled WGS sequence"/>
</dbReference>
<dbReference type="GO" id="GO:0004519">
    <property type="term" value="F:endonuclease activity"/>
    <property type="evidence" value="ECO:0007669"/>
    <property type="project" value="UniProtKB-KW"/>
</dbReference>
<dbReference type="InterPro" id="IPR027417">
    <property type="entry name" value="P-loop_NTPase"/>
</dbReference>
<protein>
    <submittedName>
        <fullName evidence="1">Restriction endonuclease</fullName>
    </submittedName>
</protein>
<dbReference type="EMBL" id="JAMXFA010000035">
    <property type="protein sequence ID" value="MCT7980265.1"/>
    <property type="molecule type" value="Genomic_DNA"/>
</dbReference>